<feature type="compositionally biased region" description="Basic and acidic residues" evidence="1">
    <location>
        <begin position="512"/>
        <end position="527"/>
    </location>
</feature>
<feature type="compositionally biased region" description="Low complexity" evidence="1">
    <location>
        <begin position="194"/>
        <end position="211"/>
    </location>
</feature>
<feature type="region of interest" description="Disordered" evidence="1">
    <location>
        <begin position="153"/>
        <end position="270"/>
    </location>
</feature>
<organism evidence="2 3">
    <name type="scientific">Streptodolium elevatio</name>
    <dbReference type="NCBI Taxonomy" id="3157996"/>
    <lineage>
        <taxon>Bacteria</taxon>
        <taxon>Bacillati</taxon>
        <taxon>Actinomycetota</taxon>
        <taxon>Actinomycetes</taxon>
        <taxon>Kitasatosporales</taxon>
        <taxon>Streptomycetaceae</taxon>
        <taxon>Streptodolium</taxon>
    </lineage>
</organism>
<keyword evidence="3" id="KW-1185">Reference proteome</keyword>
<accession>A0ABV3DB16</accession>
<dbReference type="EMBL" id="JBEZFP010000006">
    <property type="protein sequence ID" value="MEU8132612.1"/>
    <property type="molecule type" value="Genomic_DNA"/>
</dbReference>
<feature type="compositionally biased region" description="Low complexity" evidence="1">
    <location>
        <begin position="699"/>
        <end position="717"/>
    </location>
</feature>
<evidence type="ECO:0000313" key="2">
    <source>
        <dbReference type="EMBL" id="MEU8132612.1"/>
    </source>
</evidence>
<proteinExistence type="predicted"/>
<feature type="compositionally biased region" description="Basic and acidic residues" evidence="1">
    <location>
        <begin position="409"/>
        <end position="422"/>
    </location>
</feature>
<feature type="region of interest" description="Disordered" evidence="1">
    <location>
        <begin position="1004"/>
        <end position="1083"/>
    </location>
</feature>
<dbReference type="RefSeq" id="WP_358348710.1">
    <property type="nucleotide sequence ID" value="NZ_JBEZFP010000006.1"/>
</dbReference>
<protein>
    <submittedName>
        <fullName evidence="2">Uncharacterized protein</fullName>
    </submittedName>
</protein>
<feature type="region of interest" description="Disordered" evidence="1">
    <location>
        <begin position="391"/>
        <end position="783"/>
    </location>
</feature>
<evidence type="ECO:0000313" key="3">
    <source>
        <dbReference type="Proteomes" id="UP001551482"/>
    </source>
</evidence>
<comment type="caution">
    <text evidence="2">The sequence shown here is derived from an EMBL/GenBank/DDBJ whole genome shotgun (WGS) entry which is preliminary data.</text>
</comment>
<dbReference type="Proteomes" id="UP001551482">
    <property type="component" value="Unassembled WGS sequence"/>
</dbReference>
<sequence>MQPRLEATLADFVPALRFLPPDRVDRHLGHPGLPPAWWTSVPISRAVDAIGAAELPDRLADLAYGELRHLRLGDLLPAAWLARNDFRLSQWPDAARTNVLVRTPDWADLLTATVQEIGDWTQIGTSTVRPVISQLFAEVLGLLPDDARTVGAPAVPDGAADDSVADSVAGPAEERVEESGEESVDASIAGGSGETPAEGAESAAEALAEAPVSPPSPRGIRISKRPPVTPVDESAADPEPESEPPSVAHEAQPAYAGYGDPSADSGLEPVSDLLDAIEDELRPVSMPAPPTGDLGDVVRWLAEEAPDVPLMSELARVTLETVAVVGIEGAPPEVRTALLRLTSLVPETLLPEGLDVSEDALAVPGAELEDPYNAPEMTAMLGAVRPDDAAFAPDTAADDEPESGSASDARSDSRGEPERDARPAFGADDLTMLAMPAATSEPPRVPPVGADDLTMLAMPTVTAADGGDEGIDDGAGHPDHAADSERRDDSEDSGAHPCGGAFDGFGEVPPATREDRAVRPEAPREPADDAMDAFGEIPPATREDLPAQPAPRDEPRSEPRDGRDAAEGSVDAFGEIPPSTRDDIPVPSAARSREPEVFASPPAFHPQSGKHTEAQPDSQSEWDADEVLDPTSLGVGPSWIRGGGAKALPGQGGDSGTAGAGDDAGAGDTDDEVTVEVDSRPIAADTAEAVPDARDPRAEAAAAKAAAAARAEAAQAEKAGRSEAAAHSEASALPETQQPAGAVPDIVIPPKPTQPPPIPPRPTTAPPVPGGDVADTGGAGADVGAATAIDHGADSVEGASSYADSDDTPAPVSTNIVMVLAGWFSGREPRWRTLARDRLFTDSPRELSSIAAEFDKDTAEVAALERALRQHLHAQLDEPGGSQVREHLAYVRDSLGPVATVAELRELDDRHSASVPGLGVQLWQVVRGLLDLNTSADGWITAGAPGELESRTSEIVGAACERDGSAPLAALEPPLSALGVRVKVREAWIARLDGFEIADGVVRPWPRDESGEAAAVPETGENEAAAATVEAARPDPDPGSGTGSGTGPEAAFGSEPGMPSWTAPGSAAAPAEPDPDADPGEAARCFRDDQGVWWYRVDVDMPLIDGERLPLPPQFVLSLGLRPDQGLRLHHAAGPAALRWEREPYCVSLRAILAGLGAEDGDMVFIGSVRPGRLETRLLAGDGKLRLPRWARALRHTGVDPVPDQVNLPALLGARLGLDANCDLKAVLKRLQDRGDADVLELLGVAPAR</sequence>
<feature type="compositionally biased region" description="Low complexity" evidence="1">
    <location>
        <begin position="1018"/>
        <end position="1031"/>
    </location>
</feature>
<gene>
    <name evidence="2" type="ORF">AB0C36_03800</name>
</gene>
<evidence type="ECO:0000256" key="1">
    <source>
        <dbReference type="SAM" id="MobiDB-lite"/>
    </source>
</evidence>
<name>A0ABV3DB16_9ACTN</name>
<feature type="compositionally biased region" description="Pro residues" evidence="1">
    <location>
        <begin position="747"/>
        <end position="769"/>
    </location>
</feature>
<reference evidence="2 3" key="1">
    <citation type="submission" date="2024-06" db="EMBL/GenBank/DDBJ databases">
        <title>The Natural Products Discovery Center: Release of the First 8490 Sequenced Strains for Exploring Actinobacteria Biosynthetic Diversity.</title>
        <authorList>
            <person name="Kalkreuter E."/>
            <person name="Kautsar S.A."/>
            <person name="Yang D."/>
            <person name="Bader C.D."/>
            <person name="Teijaro C.N."/>
            <person name="Fluegel L."/>
            <person name="Davis C.M."/>
            <person name="Simpson J.R."/>
            <person name="Lauterbach L."/>
            <person name="Steele A.D."/>
            <person name="Gui C."/>
            <person name="Meng S."/>
            <person name="Li G."/>
            <person name="Viehrig K."/>
            <person name="Ye F."/>
            <person name="Su P."/>
            <person name="Kiefer A.F."/>
            <person name="Nichols A."/>
            <person name="Cepeda A.J."/>
            <person name="Yan W."/>
            <person name="Fan B."/>
            <person name="Jiang Y."/>
            <person name="Adhikari A."/>
            <person name="Zheng C.-J."/>
            <person name="Schuster L."/>
            <person name="Cowan T.M."/>
            <person name="Smanski M.J."/>
            <person name="Chevrette M.G."/>
            <person name="De Carvalho L.P.S."/>
            <person name="Shen B."/>
        </authorList>
    </citation>
    <scope>NUCLEOTIDE SEQUENCE [LARGE SCALE GENOMIC DNA]</scope>
    <source>
        <strain evidence="2 3">NPDC048946</strain>
    </source>
</reference>
<feature type="compositionally biased region" description="Low complexity" evidence="1">
    <location>
        <begin position="770"/>
        <end position="783"/>
    </location>
</feature>
<feature type="compositionally biased region" description="Basic and acidic residues" evidence="1">
    <location>
        <begin position="474"/>
        <end position="489"/>
    </location>
</feature>
<feature type="compositionally biased region" description="Basic and acidic residues" evidence="1">
    <location>
        <begin position="541"/>
        <end position="566"/>
    </location>
</feature>
<feature type="compositionally biased region" description="Gly residues" evidence="1">
    <location>
        <begin position="641"/>
        <end position="664"/>
    </location>
</feature>